<evidence type="ECO:0000313" key="4">
    <source>
        <dbReference type="Proteomes" id="UP001642409"/>
    </source>
</evidence>
<evidence type="ECO:0008006" key="5">
    <source>
        <dbReference type="Google" id="ProtNLM"/>
    </source>
</evidence>
<proteinExistence type="predicted"/>
<evidence type="ECO:0000256" key="1">
    <source>
        <dbReference type="SAM" id="Phobius"/>
    </source>
</evidence>
<reference evidence="2" key="1">
    <citation type="submission" date="2023-06" db="EMBL/GenBank/DDBJ databases">
        <authorList>
            <person name="Kurt Z."/>
        </authorList>
    </citation>
    <scope>NUCLEOTIDE SEQUENCE</scope>
</reference>
<dbReference type="EMBL" id="CATOUU010000918">
    <property type="protein sequence ID" value="CAI9959383.1"/>
    <property type="molecule type" value="Genomic_DNA"/>
</dbReference>
<keyword evidence="1" id="KW-1133">Transmembrane helix</keyword>
<feature type="transmembrane region" description="Helical" evidence="1">
    <location>
        <begin position="497"/>
        <end position="517"/>
    </location>
</feature>
<keyword evidence="1" id="KW-0472">Membrane</keyword>
<evidence type="ECO:0000313" key="3">
    <source>
        <dbReference type="EMBL" id="CAL6027871.1"/>
    </source>
</evidence>
<accession>A0AA86V8L6</accession>
<name>A0AA86V8L6_9EUKA</name>
<organism evidence="2">
    <name type="scientific">Hexamita inflata</name>
    <dbReference type="NCBI Taxonomy" id="28002"/>
    <lineage>
        <taxon>Eukaryota</taxon>
        <taxon>Metamonada</taxon>
        <taxon>Diplomonadida</taxon>
        <taxon>Hexamitidae</taxon>
        <taxon>Hexamitinae</taxon>
        <taxon>Hexamita</taxon>
    </lineage>
</organism>
<dbReference type="Proteomes" id="UP001642409">
    <property type="component" value="Unassembled WGS sequence"/>
</dbReference>
<dbReference type="EMBL" id="CAXDID020000106">
    <property type="protein sequence ID" value="CAL6027871.1"/>
    <property type="molecule type" value="Genomic_DNA"/>
</dbReference>
<keyword evidence="1" id="KW-0812">Transmembrane</keyword>
<sequence length="531" mass="60797">MILCKLAMQLNCFLPNSTLYYDSQTQLIQLEAWPNMLLQSSELVQCKQLNNYQFQTLVKIARSTFQSTVTQFSYNQSISLQLSCITGDSKCERAYIKQYTVASYSLKFLAVNITLQGAAGYFRIRKFDHNNCFTNVKMEFSLQNAIEQIDATMQPNACSTSVNTNQIIYQLTQNDIVKFEKVFTFEQLGLNFLTDKINYTNQISQISLLCLSDILCINTIDLLLDSPFPNINVVLITQSLNKGIVQNQTINTDFSIFKHKLTESCFSQISLSLHTSLIKANFKPNSAVFCSKAYFKSLFSFNSIIVETGVQTPSGQFVYDVQDDNFPFMTNYSLIFNCNNQGTQIQQMDPTFCKQQIEILQTDVQNAVKMTKSITLEFKDSDIIQEKLYFVPIEDQQNFFSSTGDLSNLKLCLILKQSPIKKYVIVEIENTSGNYFEYELVLEVDLLNYCFSIDKTTQNTLLNGYKNKGYIDMYLNGEYTPIILLNDFIIDDSFNEAVYSLLITLFIIIVYGITVLFKIKKDQKFGSISKK</sequence>
<keyword evidence="4" id="KW-1185">Reference proteome</keyword>
<evidence type="ECO:0000313" key="2">
    <source>
        <dbReference type="EMBL" id="CAI9959383.1"/>
    </source>
</evidence>
<protein>
    <recommendedName>
        <fullName evidence="5">Transmembrane protein</fullName>
    </recommendedName>
</protein>
<reference evidence="3 4" key="2">
    <citation type="submission" date="2024-07" db="EMBL/GenBank/DDBJ databases">
        <authorList>
            <person name="Akdeniz Z."/>
        </authorList>
    </citation>
    <scope>NUCLEOTIDE SEQUENCE [LARGE SCALE GENOMIC DNA]</scope>
</reference>
<comment type="caution">
    <text evidence="2">The sequence shown here is derived from an EMBL/GenBank/DDBJ whole genome shotgun (WGS) entry which is preliminary data.</text>
</comment>
<dbReference type="AlphaFoldDB" id="A0AA86V8L6"/>
<gene>
    <name evidence="3" type="ORF">HINF_LOCUS31530</name>
    <name evidence="2" type="ORF">HINF_LOCUS47028</name>
</gene>